<dbReference type="InterPro" id="IPR002355">
    <property type="entry name" value="Cu_oxidase_Cu_BS"/>
</dbReference>
<comment type="subcellular location">
    <subcellularLocation>
        <location evidence="1">Periplasm</location>
    </subcellularLocation>
</comment>
<evidence type="ECO:0000313" key="10">
    <source>
        <dbReference type="Proteomes" id="UP001161094"/>
    </source>
</evidence>
<dbReference type="Gene3D" id="2.60.40.420">
    <property type="entry name" value="Cupredoxins - blue copper proteins"/>
    <property type="match status" value="3"/>
</dbReference>
<evidence type="ECO:0000259" key="8">
    <source>
        <dbReference type="Pfam" id="PF07732"/>
    </source>
</evidence>
<dbReference type="InterPro" id="IPR034279">
    <property type="entry name" value="CuRO_3_CopA"/>
</dbReference>
<dbReference type="InterPro" id="IPR011707">
    <property type="entry name" value="Cu-oxidase-like_N"/>
</dbReference>
<dbReference type="RefSeq" id="WP_279997664.1">
    <property type="nucleotide sequence ID" value="NZ_JAOCDZ010000041.1"/>
</dbReference>
<dbReference type="Proteomes" id="UP001161094">
    <property type="component" value="Unassembled WGS sequence"/>
</dbReference>
<gene>
    <name evidence="9" type="ORF">N5D93_31130</name>
</gene>
<evidence type="ECO:0000256" key="1">
    <source>
        <dbReference type="ARBA" id="ARBA00004418"/>
    </source>
</evidence>
<dbReference type="CDD" id="cd13848">
    <property type="entry name" value="CuRO_1_CopA"/>
    <property type="match status" value="1"/>
</dbReference>
<feature type="compositionally biased region" description="Low complexity" evidence="5">
    <location>
        <begin position="421"/>
        <end position="435"/>
    </location>
</feature>
<dbReference type="InterPro" id="IPR033138">
    <property type="entry name" value="Cu_oxidase_CS"/>
</dbReference>
<feature type="domain" description="Plastocyanin-like" evidence="8">
    <location>
        <begin position="55"/>
        <end position="164"/>
    </location>
</feature>
<dbReference type="PROSITE" id="PS51318">
    <property type="entry name" value="TAT"/>
    <property type="match status" value="1"/>
</dbReference>
<feature type="region of interest" description="Disordered" evidence="5">
    <location>
        <begin position="384"/>
        <end position="445"/>
    </location>
</feature>
<keyword evidence="3" id="KW-0560">Oxidoreductase</keyword>
<dbReference type="GO" id="GO:0042597">
    <property type="term" value="C:periplasmic space"/>
    <property type="evidence" value="ECO:0007669"/>
    <property type="project" value="UniProtKB-SubCell"/>
</dbReference>
<keyword evidence="4" id="KW-0186">Copper</keyword>
<dbReference type="GO" id="GO:0005507">
    <property type="term" value="F:copper ion binding"/>
    <property type="evidence" value="ECO:0007669"/>
    <property type="project" value="InterPro"/>
</dbReference>
<dbReference type="NCBIfam" id="TIGR01480">
    <property type="entry name" value="copper_res_A"/>
    <property type="match status" value="1"/>
</dbReference>
<keyword evidence="2" id="KW-0479">Metal-binding</keyword>
<comment type="caution">
    <text evidence="9">The sequence shown here is derived from an EMBL/GenBank/DDBJ whole genome shotgun (WGS) entry which is preliminary data.</text>
</comment>
<dbReference type="PROSITE" id="PS00079">
    <property type="entry name" value="MULTICOPPER_OXIDASE1"/>
    <property type="match status" value="2"/>
</dbReference>
<dbReference type="Pfam" id="PF00394">
    <property type="entry name" value="Cu-oxidase"/>
    <property type="match status" value="1"/>
</dbReference>
<accession>A0AA42S723</accession>
<dbReference type="InterPro" id="IPR019546">
    <property type="entry name" value="TAT_signal_bac_arc"/>
</dbReference>
<organism evidence="9 10">
    <name type="scientific">Achromobacter spanius</name>
    <dbReference type="NCBI Taxonomy" id="217203"/>
    <lineage>
        <taxon>Bacteria</taxon>
        <taxon>Pseudomonadati</taxon>
        <taxon>Pseudomonadota</taxon>
        <taxon>Betaproteobacteria</taxon>
        <taxon>Burkholderiales</taxon>
        <taxon>Alcaligenaceae</taxon>
        <taxon>Achromobacter</taxon>
    </lineage>
</organism>
<dbReference type="PANTHER" id="PTHR11709">
    <property type="entry name" value="MULTI-COPPER OXIDASE"/>
    <property type="match status" value="1"/>
</dbReference>
<feature type="domain" description="Plastocyanin-like" evidence="7">
    <location>
        <begin position="502"/>
        <end position="620"/>
    </location>
</feature>
<reference evidence="9" key="1">
    <citation type="submission" date="2022-09" db="EMBL/GenBank/DDBJ databases">
        <title>Intensive care unit water sources are persistently colonized with multi-drug resistant bacteria and are the site of extensive horizontal gene transfer of antibiotic resistance genes.</title>
        <authorList>
            <person name="Diorio-Toth L."/>
        </authorList>
    </citation>
    <scope>NUCLEOTIDE SEQUENCE</scope>
    <source>
        <strain evidence="9">GD03843</strain>
    </source>
</reference>
<evidence type="ECO:0000256" key="5">
    <source>
        <dbReference type="SAM" id="MobiDB-lite"/>
    </source>
</evidence>
<dbReference type="InterPro" id="IPR006376">
    <property type="entry name" value="Cu-R_CopA"/>
</dbReference>
<evidence type="ECO:0000259" key="6">
    <source>
        <dbReference type="Pfam" id="PF00394"/>
    </source>
</evidence>
<dbReference type="CDD" id="cd13874">
    <property type="entry name" value="CuRO_2_CopA"/>
    <property type="match status" value="1"/>
</dbReference>
<dbReference type="AlphaFoldDB" id="A0AA42S723"/>
<evidence type="ECO:0000313" key="9">
    <source>
        <dbReference type="EMBL" id="MDH0740287.1"/>
    </source>
</evidence>
<dbReference type="CDD" id="cd13896">
    <property type="entry name" value="CuRO_3_CopA"/>
    <property type="match status" value="1"/>
</dbReference>
<feature type="domain" description="Plastocyanin-like" evidence="6">
    <location>
        <begin position="238"/>
        <end position="348"/>
    </location>
</feature>
<dbReference type="EMBL" id="JAOCDZ010000041">
    <property type="protein sequence ID" value="MDH0740287.1"/>
    <property type="molecule type" value="Genomic_DNA"/>
</dbReference>
<dbReference type="InterPro" id="IPR034282">
    <property type="entry name" value="CuRO_2_CopA"/>
</dbReference>
<evidence type="ECO:0000256" key="2">
    <source>
        <dbReference type="ARBA" id="ARBA00022723"/>
    </source>
</evidence>
<name>A0AA42S723_9BURK</name>
<dbReference type="SUPFAM" id="SSF49503">
    <property type="entry name" value="Cupredoxins"/>
    <property type="match status" value="3"/>
</dbReference>
<dbReference type="PANTHER" id="PTHR11709:SF394">
    <property type="entry name" value="FI03373P-RELATED"/>
    <property type="match status" value="1"/>
</dbReference>
<dbReference type="InterPro" id="IPR001117">
    <property type="entry name" value="Cu-oxidase_2nd"/>
</dbReference>
<dbReference type="Pfam" id="PF07731">
    <property type="entry name" value="Cu-oxidase_2"/>
    <property type="match status" value="1"/>
</dbReference>
<dbReference type="InterPro" id="IPR034284">
    <property type="entry name" value="CuRO_1_CopA"/>
</dbReference>
<dbReference type="InterPro" id="IPR008972">
    <property type="entry name" value="Cupredoxin"/>
</dbReference>
<dbReference type="GO" id="GO:0016491">
    <property type="term" value="F:oxidoreductase activity"/>
    <property type="evidence" value="ECO:0007669"/>
    <property type="project" value="UniProtKB-KW"/>
</dbReference>
<proteinExistence type="predicted"/>
<protein>
    <submittedName>
        <fullName evidence="9">Copper resistance system multicopper oxidase</fullName>
    </submittedName>
</protein>
<dbReference type="NCBIfam" id="TIGR01409">
    <property type="entry name" value="TAT_signal_seq"/>
    <property type="match status" value="1"/>
</dbReference>
<evidence type="ECO:0000256" key="3">
    <source>
        <dbReference type="ARBA" id="ARBA00023002"/>
    </source>
</evidence>
<dbReference type="InterPro" id="IPR006311">
    <property type="entry name" value="TAT_signal"/>
</dbReference>
<evidence type="ECO:0000259" key="7">
    <source>
        <dbReference type="Pfam" id="PF07731"/>
    </source>
</evidence>
<dbReference type="PROSITE" id="PS00080">
    <property type="entry name" value="MULTICOPPER_OXIDASE2"/>
    <property type="match status" value="1"/>
</dbReference>
<sequence length="620" mass="68826">MTSAVSNHRRRFVQGLAAGGTLAGLGLWRTPVWAAANASQNSVLSGTDFKLEIAQTPANLTGAPRMATTVNGTLPAPTLRWQEGDTVTLRVTNRLKEDTSIHWHGILLPTGMDGVPGLSFPGIRPGETFDYQFQVRQSGTYWYHSHSGFQEQTGLYGAIVIDPERPDPVSADRDHVVLLSDWTDEDPMNVFRKLKVMPDYYNYIQPSVESLREDAKRVGWKQALNERLMWQQMRMNNTDLADVSGATYTFLTNGKSPAANWTGLFRPGEKVRLRFINGSAMTYFDVRIPGLKMSVVAADGQPVRPVEVDEFRIAVAETFDVIVEPSEDRAYTIFSQAMDRSGYARATLAPREGMQAEVPALDRVQVLTMMDMGMAHDMPGMEMGSSSGAAMEGMDHSSMGSTQSSRPDAMDHGSMQGMDHAGMSGMGAMSGMAGMNHGDNGNEGGMVEVKHPYPGERSPANTMPPEVVSTRMDDPGPGLRDNGRRVLTYADLHSVMEPADNRNPTREIELHLTGNMERYMWSFNGLKFTETKPIVLKFGERVRFVLVNDTMMTHPIHLHGMWSDMESPDGKFQVRKHTISLNPAQRITYRVSADARGNWAYHCHLLFHMEAGMFRAVVVE</sequence>
<dbReference type="Pfam" id="PF07732">
    <property type="entry name" value="Cu-oxidase_3"/>
    <property type="match status" value="1"/>
</dbReference>
<evidence type="ECO:0000256" key="4">
    <source>
        <dbReference type="ARBA" id="ARBA00023008"/>
    </source>
</evidence>
<dbReference type="InterPro" id="IPR011706">
    <property type="entry name" value="Cu-oxidase_C"/>
</dbReference>
<dbReference type="InterPro" id="IPR045087">
    <property type="entry name" value="Cu-oxidase_fam"/>
</dbReference>